<dbReference type="AlphaFoldDB" id="A0A1Q5Q0F1"/>
<keyword evidence="1" id="KW-0812">Transmembrane</keyword>
<dbReference type="STRING" id="208480.SAMN02910418_00558"/>
<protein>
    <recommendedName>
        <fullName evidence="4">Holin-X, holin superfamily III</fullName>
    </recommendedName>
</protein>
<comment type="caution">
    <text evidence="2">The sequence shown here is derived from an EMBL/GenBank/DDBJ whole genome shotgun (WGS) entry which is preliminary data.</text>
</comment>
<accession>A0A1Q5Q0F1</accession>
<dbReference type="Proteomes" id="UP000185628">
    <property type="component" value="Unassembled WGS sequence"/>
</dbReference>
<evidence type="ECO:0008006" key="4">
    <source>
        <dbReference type="Google" id="ProtNLM"/>
    </source>
</evidence>
<feature type="transmembrane region" description="Helical" evidence="1">
    <location>
        <begin position="85"/>
        <end position="108"/>
    </location>
</feature>
<dbReference type="InterPro" id="IPR009937">
    <property type="entry name" value="Phage_holin_3_6"/>
</dbReference>
<evidence type="ECO:0000313" key="2">
    <source>
        <dbReference type="EMBL" id="OKL53175.1"/>
    </source>
</evidence>
<keyword evidence="3" id="KW-1185">Reference proteome</keyword>
<dbReference type="RefSeq" id="WP_073717365.1">
    <property type="nucleotide sequence ID" value="NZ_MQVR01000081.1"/>
</dbReference>
<evidence type="ECO:0000256" key="1">
    <source>
        <dbReference type="SAM" id="Phobius"/>
    </source>
</evidence>
<keyword evidence="1" id="KW-1133">Transmembrane helix</keyword>
<organism evidence="2 3">
    <name type="scientific">Bowdeniella nasicola</name>
    <dbReference type="NCBI Taxonomy" id="208480"/>
    <lineage>
        <taxon>Bacteria</taxon>
        <taxon>Bacillati</taxon>
        <taxon>Actinomycetota</taxon>
        <taxon>Actinomycetes</taxon>
        <taxon>Actinomycetales</taxon>
        <taxon>Actinomycetaceae</taxon>
        <taxon>Bowdeniella</taxon>
    </lineage>
</organism>
<dbReference type="Pfam" id="PF07332">
    <property type="entry name" value="Phage_holin_3_6"/>
    <property type="match status" value="1"/>
</dbReference>
<feature type="transmembrane region" description="Helical" evidence="1">
    <location>
        <begin position="49"/>
        <end position="73"/>
    </location>
</feature>
<gene>
    <name evidence="2" type="ORF">BSZ39_10930</name>
</gene>
<name>A0A1Q5Q0F1_9ACTO</name>
<dbReference type="OrthoDB" id="3260065at2"/>
<proteinExistence type="predicted"/>
<sequence>MSTQGTNPAPGTKKSIGELVADISEKFSGLVRDEIKLAQTQLTEKVSKLGAGGGMLAAAGVLIALYSVPVLLYSAIHGLAHAVPLWLSALIIGLVLVLIAAIIGFIGYKKLQAAKEVTSPDPVGGMKKNIEAVKKGLHS</sequence>
<evidence type="ECO:0000313" key="3">
    <source>
        <dbReference type="Proteomes" id="UP000185628"/>
    </source>
</evidence>
<reference evidence="3" key="1">
    <citation type="submission" date="2016-12" db="EMBL/GenBank/DDBJ databases">
        <authorList>
            <person name="Meng X."/>
        </authorList>
    </citation>
    <scope>NUCLEOTIDE SEQUENCE [LARGE SCALE GENOMIC DNA]</scope>
    <source>
        <strain evidence="3">DSM 19116</strain>
    </source>
</reference>
<keyword evidence="1" id="KW-0472">Membrane</keyword>
<dbReference type="EMBL" id="MQVR01000081">
    <property type="protein sequence ID" value="OKL53175.1"/>
    <property type="molecule type" value="Genomic_DNA"/>
</dbReference>